<dbReference type="GO" id="GO:0003755">
    <property type="term" value="F:peptidyl-prolyl cis-trans isomerase activity"/>
    <property type="evidence" value="ECO:0007669"/>
    <property type="project" value="UniProtKB-KW"/>
</dbReference>
<evidence type="ECO:0000256" key="5">
    <source>
        <dbReference type="ARBA" id="ARBA00007930"/>
    </source>
</evidence>
<dbReference type="EC" id="2.3.2.27" evidence="6"/>
<dbReference type="Gene3D" id="3.30.40.10">
    <property type="entry name" value="Zinc/RING finger domain, C3HC4 (zinc finger)"/>
    <property type="match status" value="1"/>
</dbReference>
<feature type="domain" description="U-box" evidence="19">
    <location>
        <begin position="40"/>
        <end position="113"/>
    </location>
</feature>
<dbReference type="InterPro" id="IPR026951">
    <property type="entry name" value="PPIL2_U-box_dom"/>
</dbReference>
<gene>
    <name evidence="20" type="primary">cyp8</name>
    <name evidence="20" type="ORF">OHK93_007139</name>
</gene>
<dbReference type="PROSITE" id="PS51698">
    <property type="entry name" value="U_BOX"/>
    <property type="match status" value="1"/>
</dbReference>
<accession>A0AA43QJW4</accession>
<evidence type="ECO:0000256" key="9">
    <source>
        <dbReference type="ARBA" id="ARBA00022679"/>
    </source>
</evidence>
<keyword evidence="9" id="KW-0808">Transferase</keyword>
<feature type="region of interest" description="Disordered" evidence="17">
    <location>
        <begin position="214"/>
        <end position="277"/>
    </location>
</feature>
<dbReference type="CDD" id="cd16663">
    <property type="entry name" value="RING-Ubox_PPIL2"/>
    <property type="match status" value="1"/>
</dbReference>
<sequence>MGKGTDKLYITHSEWSSDASYSASAGAGLSASKQADTRFKRLPFNFCSVSLQPFKTPVCTIEGTIFDLDNILSWLLKHGTNPVTGGKLAVDDLIHLNFMKNEQGEFVDPVTFKVFTNNSHLVAIKSSGHVFAWDTVERLNIKAKLWRDLVTDQEFSRKDIITLQDPNNLEARNLSSFKYVQEGVSTLTPEQERARNAGVNKSALGNAASMIKTNDASEGAASKPQVGRYLNPPTSTRNHSTPAKTTTSLTKPSSNGTTTTPTTPNPPSTTKPRTAHHTTGLAAASLTSTGLTPHTSSALAHQSEESYLLHPTTRIRTIGYATIHTTLGPLTLSLLPLHAPRAVWNFIHLARSGYYNTTSFHRNIRNFMLQGGDPTGTGRGGKSVWGGQFKDEWPRSPLSHDSRGVVSMANKGRDTNTSQFFITYGACRHLDRKHTIFGAVVEGSETTLRRIENVEVDEGKRPKEEVKVERVEVLVDPFEEFLREEEGKGKGKGEGATQGIGDEVGAFAVTTAQDEEVTWTGKKVGGSGSGAGDDGPGVGKYMGGGSGGGTAAKRDAVEEWEEAASEQVPVKKKVKGGGGFGNFDSW</sequence>
<evidence type="ECO:0000259" key="18">
    <source>
        <dbReference type="PROSITE" id="PS50072"/>
    </source>
</evidence>
<evidence type="ECO:0000256" key="11">
    <source>
        <dbReference type="ARBA" id="ARBA00023110"/>
    </source>
</evidence>
<evidence type="ECO:0000256" key="15">
    <source>
        <dbReference type="ARBA" id="ARBA00030942"/>
    </source>
</evidence>
<dbReference type="GO" id="GO:0000209">
    <property type="term" value="P:protein polyubiquitination"/>
    <property type="evidence" value="ECO:0007669"/>
    <property type="project" value="TreeGrafter"/>
</dbReference>
<dbReference type="AlphaFoldDB" id="A0AA43QJW4"/>
<dbReference type="InterPro" id="IPR002130">
    <property type="entry name" value="Cyclophilin-type_PPIase_dom"/>
</dbReference>
<evidence type="ECO:0000313" key="20">
    <source>
        <dbReference type="EMBL" id="MDI1487866.1"/>
    </source>
</evidence>
<evidence type="ECO:0000256" key="13">
    <source>
        <dbReference type="ARBA" id="ARBA00023242"/>
    </source>
</evidence>
<dbReference type="EMBL" id="JAPUFD010000006">
    <property type="protein sequence ID" value="MDI1487866.1"/>
    <property type="molecule type" value="Genomic_DNA"/>
</dbReference>
<evidence type="ECO:0000256" key="14">
    <source>
        <dbReference type="ARBA" id="ARBA00030661"/>
    </source>
</evidence>
<evidence type="ECO:0000256" key="8">
    <source>
        <dbReference type="ARBA" id="ARBA00020592"/>
    </source>
</evidence>
<keyword evidence="11" id="KW-0697">Rotamase</keyword>
<reference evidence="20" key="1">
    <citation type="journal article" date="2023" name="Genome Biol. Evol.">
        <title>First Whole Genome Sequence and Flow Cytometry Genome Size Data for the Lichen-Forming Fungus Ramalina farinacea (Ascomycota).</title>
        <authorList>
            <person name="Llewellyn T."/>
            <person name="Mian S."/>
            <person name="Hill R."/>
            <person name="Leitch I.J."/>
            <person name="Gaya E."/>
        </authorList>
    </citation>
    <scope>NUCLEOTIDE SEQUENCE</scope>
    <source>
        <strain evidence="20">LIQ254RAFAR</strain>
    </source>
</reference>
<dbReference type="GO" id="GO:0061630">
    <property type="term" value="F:ubiquitin protein ligase activity"/>
    <property type="evidence" value="ECO:0007669"/>
    <property type="project" value="UniProtKB-EC"/>
</dbReference>
<evidence type="ECO:0000256" key="7">
    <source>
        <dbReference type="ARBA" id="ARBA00013194"/>
    </source>
</evidence>
<dbReference type="PANTHER" id="PTHR45625:SF1">
    <property type="entry name" value="RING-TYPE E3 UBIQUITIN-PROTEIN LIGASE PPIL2"/>
    <property type="match status" value="1"/>
</dbReference>
<feature type="domain" description="PPIase cyclophilin-type" evidence="18">
    <location>
        <begin position="317"/>
        <end position="473"/>
    </location>
</feature>
<proteinExistence type="inferred from homology"/>
<dbReference type="PANTHER" id="PTHR45625">
    <property type="entry name" value="PEPTIDYL-PROLYL CIS-TRANS ISOMERASE-RELATED"/>
    <property type="match status" value="1"/>
</dbReference>
<keyword evidence="12 20" id="KW-0413">Isomerase</keyword>
<dbReference type="InterPro" id="IPR044666">
    <property type="entry name" value="Cyclophilin_A-like"/>
</dbReference>
<dbReference type="FunFam" id="3.30.40.10:FF:000079">
    <property type="entry name" value="Peptidyl-prolyl cis-trans isomerase 2"/>
    <property type="match status" value="1"/>
</dbReference>
<feature type="compositionally biased region" description="Polar residues" evidence="17">
    <location>
        <begin position="232"/>
        <end position="249"/>
    </location>
</feature>
<organism evidence="20 21">
    <name type="scientific">Ramalina farinacea</name>
    <dbReference type="NCBI Taxonomy" id="258253"/>
    <lineage>
        <taxon>Eukaryota</taxon>
        <taxon>Fungi</taxon>
        <taxon>Dikarya</taxon>
        <taxon>Ascomycota</taxon>
        <taxon>Pezizomycotina</taxon>
        <taxon>Lecanoromycetes</taxon>
        <taxon>OSLEUM clade</taxon>
        <taxon>Lecanoromycetidae</taxon>
        <taxon>Lecanorales</taxon>
        <taxon>Lecanorineae</taxon>
        <taxon>Ramalinaceae</taxon>
        <taxon>Ramalina</taxon>
    </lineage>
</organism>
<dbReference type="FunFam" id="2.40.100.10:FF:000014">
    <property type="entry name" value="Peptidyl-prolyl cis-trans isomerase cyp65"/>
    <property type="match status" value="1"/>
</dbReference>
<comment type="similarity">
    <text evidence="5">Belongs to the cyclophilin-type PPIase family. PPIL2 subfamily.</text>
</comment>
<comment type="function">
    <text evidence="3">May catalyze the cis-trans isomerization of proline imidic peptide bonds in oligopeptides thereby assisting the folding of proteins. May also function as a chaperone, playing a role in intracellular transport of proteins. May also have a protein ubiquitin ligase activity acting as an E3 ubiquitin protein ligase or as a ubiquitin-ubiquitin ligase promoting elongation of ubiquitin chains on proteins.</text>
</comment>
<dbReference type="InterPro" id="IPR013083">
    <property type="entry name" value="Znf_RING/FYVE/PHD"/>
</dbReference>
<name>A0AA43QJW4_9LECA</name>
<comment type="catalytic activity">
    <reaction evidence="2">
        <text>[protein]-peptidylproline (omega=180) = [protein]-peptidylproline (omega=0)</text>
        <dbReference type="Rhea" id="RHEA:16237"/>
        <dbReference type="Rhea" id="RHEA-COMP:10747"/>
        <dbReference type="Rhea" id="RHEA-COMP:10748"/>
        <dbReference type="ChEBI" id="CHEBI:83833"/>
        <dbReference type="ChEBI" id="CHEBI:83834"/>
        <dbReference type="EC" id="5.2.1.8"/>
    </reaction>
</comment>
<evidence type="ECO:0000256" key="2">
    <source>
        <dbReference type="ARBA" id="ARBA00000971"/>
    </source>
</evidence>
<evidence type="ECO:0000256" key="3">
    <source>
        <dbReference type="ARBA" id="ARBA00003697"/>
    </source>
</evidence>
<dbReference type="SUPFAM" id="SSF50891">
    <property type="entry name" value="Cyclophilin-like"/>
    <property type="match status" value="1"/>
</dbReference>
<dbReference type="GO" id="GO:0006457">
    <property type="term" value="P:protein folding"/>
    <property type="evidence" value="ECO:0007669"/>
    <property type="project" value="InterPro"/>
</dbReference>
<evidence type="ECO:0000256" key="6">
    <source>
        <dbReference type="ARBA" id="ARBA00012483"/>
    </source>
</evidence>
<dbReference type="GO" id="GO:0071013">
    <property type="term" value="C:catalytic step 2 spliceosome"/>
    <property type="evidence" value="ECO:0007669"/>
    <property type="project" value="TreeGrafter"/>
</dbReference>
<dbReference type="Proteomes" id="UP001161017">
    <property type="component" value="Unassembled WGS sequence"/>
</dbReference>
<dbReference type="InterPro" id="IPR003613">
    <property type="entry name" value="Ubox_domain"/>
</dbReference>
<comment type="catalytic activity">
    <reaction evidence="1">
        <text>S-ubiquitinyl-[E2 ubiquitin-conjugating enzyme]-L-cysteine + [acceptor protein]-L-lysine = [E2 ubiquitin-conjugating enzyme]-L-cysteine + N(6)-ubiquitinyl-[acceptor protein]-L-lysine.</text>
        <dbReference type="EC" id="2.3.2.27"/>
    </reaction>
</comment>
<dbReference type="PRINTS" id="PR00153">
    <property type="entry name" value="CSAPPISMRASE"/>
</dbReference>
<dbReference type="Pfam" id="PF00160">
    <property type="entry name" value="Pro_isomerase"/>
    <property type="match status" value="1"/>
</dbReference>
<dbReference type="InterPro" id="IPR020892">
    <property type="entry name" value="Cyclophilin-type_PPIase_CS"/>
</dbReference>
<evidence type="ECO:0000256" key="17">
    <source>
        <dbReference type="SAM" id="MobiDB-lite"/>
    </source>
</evidence>
<dbReference type="PROSITE" id="PS50072">
    <property type="entry name" value="CSA_PPIASE_2"/>
    <property type="match status" value="1"/>
</dbReference>
<dbReference type="PROSITE" id="PS00170">
    <property type="entry name" value="CSA_PPIASE_1"/>
    <property type="match status" value="1"/>
</dbReference>
<dbReference type="SMART" id="SM00504">
    <property type="entry name" value="Ubox"/>
    <property type="match status" value="1"/>
</dbReference>
<feature type="compositionally biased region" description="Gly residues" evidence="17">
    <location>
        <begin position="523"/>
        <end position="550"/>
    </location>
</feature>
<dbReference type="EC" id="5.2.1.8" evidence="7"/>
<comment type="subcellular location">
    <subcellularLocation>
        <location evidence="4">Nucleus</location>
    </subcellularLocation>
</comment>
<evidence type="ECO:0000256" key="4">
    <source>
        <dbReference type="ARBA" id="ARBA00004123"/>
    </source>
</evidence>
<evidence type="ECO:0000259" key="19">
    <source>
        <dbReference type="PROSITE" id="PS51698"/>
    </source>
</evidence>
<dbReference type="SUPFAM" id="SSF57850">
    <property type="entry name" value="RING/U-box"/>
    <property type="match status" value="1"/>
</dbReference>
<keyword evidence="21" id="KW-1185">Reference proteome</keyword>
<feature type="region of interest" description="Disordered" evidence="17">
    <location>
        <begin position="520"/>
        <end position="586"/>
    </location>
</feature>
<dbReference type="Gene3D" id="2.40.100.10">
    <property type="entry name" value="Cyclophilin-like"/>
    <property type="match status" value="1"/>
</dbReference>
<comment type="caution">
    <text evidence="20">The sequence shown here is derived from an EMBL/GenBank/DDBJ whole genome shotgun (WGS) entry which is preliminary data.</text>
</comment>
<feature type="compositionally biased region" description="Low complexity" evidence="17">
    <location>
        <begin position="250"/>
        <end position="262"/>
    </location>
</feature>
<keyword evidence="10" id="KW-0833">Ubl conjugation pathway</keyword>
<dbReference type="InterPro" id="IPR029000">
    <property type="entry name" value="Cyclophilin-like_dom_sf"/>
</dbReference>
<evidence type="ECO:0000256" key="10">
    <source>
        <dbReference type="ARBA" id="ARBA00022786"/>
    </source>
</evidence>
<protein>
    <recommendedName>
        <fullName evidence="8">Peptidyl-prolyl cis-trans isomerase-like 2</fullName>
        <ecNumber evidence="6">2.3.2.27</ecNumber>
        <ecNumber evidence="7">5.2.1.8</ecNumber>
    </recommendedName>
    <alternativeName>
        <fullName evidence="14">Cyclophilin-60</fullName>
    </alternativeName>
    <alternativeName>
        <fullName evidence="15">Cyclophilin-like protein Cyp-60</fullName>
    </alternativeName>
    <alternativeName>
        <fullName evidence="16">RING-type E3 ubiquitin transferase isomerase-like 2</fullName>
    </alternativeName>
</protein>
<keyword evidence="13" id="KW-0539">Nucleus</keyword>
<evidence type="ECO:0000256" key="12">
    <source>
        <dbReference type="ARBA" id="ARBA00023235"/>
    </source>
</evidence>
<feature type="compositionally biased region" description="Gly residues" evidence="17">
    <location>
        <begin position="576"/>
        <end position="586"/>
    </location>
</feature>
<evidence type="ECO:0000256" key="16">
    <source>
        <dbReference type="ARBA" id="ARBA00033051"/>
    </source>
</evidence>
<evidence type="ECO:0000313" key="21">
    <source>
        <dbReference type="Proteomes" id="UP001161017"/>
    </source>
</evidence>
<evidence type="ECO:0000256" key="1">
    <source>
        <dbReference type="ARBA" id="ARBA00000900"/>
    </source>
</evidence>